<evidence type="ECO:0000256" key="6">
    <source>
        <dbReference type="ARBA" id="ARBA00023136"/>
    </source>
</evidence>
<feature type="transmembrane region" description="Helical" evidence="7">
    <location>
        <begin position="86"/>
        <end position="105"/>
    </location>
</feature>
<evidence type="ECO:0000313" key="10">
    <source>
        <dbReference type="Proteomes" id="UP001163115"/>
    </source>
</evidence>
<dbReference type="SUPFAM" id="SSF161098">
    <property type="entry name" value="MetI-like"/>
    <property type="match status" value="1"/>
</dbReference>
<feature type="transmembrane region" description="Helical" evidence="7">
    <location>
        <begin position="112"/>
        <end position="132"/>
    </location>
</feature>
<reference evidence="9" key="1">
    <citation type="submission" date="2022-11" db="EMBL/GenBank/DDBJ databases">
        <title>Lacrimispora xylanolytica sy1, complete genome.</title>
        <authorList>
            <person name="Choi S."/>
        </authorList>
    </citation>
    <scope>NUCLEOTIDE SEQUENCE</scope>
    <source>
        <strain evidence="9">Sy1</strain>
    </source>
</reference>
<dbReference type="PANTHER" id="PTHR43227:SF3">
    <property type="entry name" value="BINDING-PROTEIN-DEPENDENT TRANSPORT SYSTEMS INNER MEMBRANE COMPONENT"/>
    <property type="match status" value="1"/>
</dbReference>
<dbReference type="Pfam" id="PF00528">
    <property type="entry name" value="BPD_transp_1"/>
    <property type="match status" value="1"/>
</dbReference>
<name>A0ABY7AHY6_9FIRM</name>
<dbReference type="InterPro" id="IPR050809">
    <property type="entry name" value="UgpAE/MalFG_permease"/>
</dbReference>
<dbReference type="RefSeq" id="WP_268115985.1">
    <property type="nucleotide sequence ID" value="NZ_CP113524.1"/>
</dbReference>
<dbReference type="Gene3D" id="1.10.3720.10">
    <property type="entry name" value="MetI-like"/>
    <property type="match status" value="1"/>
</dbReference>
<keyword evidence="10" id="KW-1185">Reference proteome</keyword>
<comment type="subcellular location">
    <subcellularLocation>
        <location evidence="1">Cell membrane</location>
        <topology evidence="1">Multi-pass membrane protein</topology>
    </subcellularLocation>
</comment>
<evidence type="ECO:0000259" key="8">
    <source>
        <dbReference type="Pfam" id="PF00528"/>
    </source>
</evidence>
<keyword evidence="3" id="KW-1003">Cell membrane</keyword>
<feature type="transmembrane region" description="Helical" evidence="7">
    <location>
        <begin position="20"/>
        <end position="38"/>
    </location>
</feature>
<keyword evidence="5 7" id="KW-1133">Transmembrane helix</keyword>
<keyword evidence="4 7" id="KW-0812">Transmembrane</keyword>
<evidence type="ECO:0000256" key="1">
    <source>
        <dbReference type="ARBA" id="ARBA00004651"/>
    </source>
</evidence>
<feature type="transmembrane region" description="Helical" evidence="7">
    <location>
        <begin position="268"/>
        <end position="293"/>
    </location>
</feature>
<organism evidence="9 10">
    <name type="scientific">Lacrimispora xylanolytica</name>
    <dbReference type="NCBI Taxonomy" id="29375"/>
    <lineage>
        <taxon>Bacteria</taxon>
        <taxon>Bacillati</taxon>
        <taxon>Bacillota</taxon>
        <taxon>Clostridia</taxon>
        <taxon>Lachnospirales</taxon>
        <taxon>Lachnospiraceae</taxon>
        <taxon>Lacrimispora</taxon>
    </lineage>
</organism>
<protein>
    <submittedName>
        <fullName evidence="9">Sugar ABC transporter permease</fullName>
    </submittedName>
</protein>
<dbReference type="InterPro" id="IPR035906">
    <property type="entry name" value="MetI-like_sf"/>
</dbReference>
<keyword evidence="6 7" id="KW-0472">Membrane</keyword>
<evidence type="ECO:0000256" key="2">
    <source>
        <dbReference type="ARBA" id="ARBA00022448"/>
    </source>
</evidence>
<dbReference type="Proteomes" id="UP001163115">
    <property type="component" value="Chromosome"/>
</dbReference>
<dbReference type="InterPro" id="IPR000515">
    <property type="entry name" value="MetI-like"/>
</dbReference>
<dbReference type="CDD" id="cd06261">
    <property type="entry name" value="TM_PBP2"/>
    <property type="match status" value="1"/>
</dbReference>
<evidence type="ECO:0000256" key="7">
    <source>
        <dbReference type="SAM" id="Phobius"/>
    </source>
</evidence>
<proteinExistence type="predicted"/>
<evidence type="ECO:0000313" key="9">
    <source>
        <dbReference type="EMBL" id="WAJ25063.1"/>
    </source>
</evidence>
<sequence>MMKHKKFKGLQKRKAISGYLFIMPFIIGFLVFMVKPFFQSLYMSFCNVKVGSSGFELIYGGIVNYLRAFTVDIEYNKLLTTEITRMSYNSVAIMVFSFFAAMILNQEFKARAFVRAIFFLPVILSSGVVLGIEYNNTLLAGMQDEIQRSAGGTSITSAIQNILTINGIGSSLFELVFKIVDGVYDVAIASGIQIIIFLSGLQTISSNMYEAAAIEGCTRWESLWKITFPMISPLFLVNWIYTIIDFCMRSDNKVMEKISKTMIVDLNYGFASSMAWVYFGIVIVIIAISSLIISKGVYYYE</sequence>
<gene>
    <name evidence="9" type="ORF">OW255_06015</name>
</gene>
<evidence type="ECO:0000256" key="3">
    <source>
        <dbReference type="ARBA" id="ARBA00022475"/>
    </source>
</evidence>
<feature type="transmembrane region" description="Helical" evidence="7">
    <location>
        <begin position="226"/>
        <end position="247"/>
    </location>
</feature>
<dbReference type="PANTHER" id="PTHR43227">
    <property type="entry name" value="BLL4140 PROTEIN"/>
    <property type="match status" value="1"/>
</dbReference>
<evidence type="ECO:0000256" key="4">
    <source>
        <dbReference type="ARBA" id="ARBA00022692"/>
    </source>
</evidence>
<accession>A0ABY7AHY6</accession>
<feature type="domain" description="ABC transmembrane type-1" evidence="8">
    <location>
        <begin position="190"/>
        <end position="291"/>
    </location>
</feature>
<dbReference type="EMBL" id="CP113524">
    <property type="protein sequence ID" value="WAJ25063.1"/>
    <property type="molecule type" value="Genomic_DNA"/>
</dbReference>
<keyword evidence="2" id="KW-0813">Transport</keyword>
<evidence type="ECO:0000256" key="5">
    <source>
        <dbReference type="ARBA" id="ARBA00022989"/>
    </source>
</evidence>